<dbReference type="InterPro" id="IPR020904">
    <property type="entry name" value="Sc_DH/Rdtase_CS"/>
</dbReference>
<keyword evidence="2" id="KW-0560">Oxidoreductase</keyword>
<evidence type="ECO:0000313" key="4">
    <source>
        <dbReference type="Proteomes" id="UP000053528"/>
    </source>
</evidence>
<dbReference type="EMBL" id="JRNH01000031">
    <property type="protein sequence ID" value="KGF19583.1"/>
    <property type="molecule type" value="Genomic_DNA"/>
</dbReference>
<gene>
    <name evidence="3" type="ORF">HMPREF2128_09240</name>
</gene>
<protein>
    <recommendedName>
        <fullName evidence="5">3-ketoacyl-ACP reductase</fullName>
    </recommendedName>
</protein>
<dbReference type="PANTHER" id="PTHR42760:SF133">
    <property type="entry name" value="3-OXOACYL-[ACYL-CARRIER-PROTEIN] REDUCTASE"/>
    <property type="match status" value="1"/>
</dbReference>
<dbReference type="PROSITE" id="PS00061">
    <property type="entry name" value="ADH_SHORT"/>
    <property type="match status" value="1"/>
</dbReference>
<dbReference type="Gene3D" id="3.40.50.720">
    <property type="entry name" value="NAD(P)-binding Rossmann-like Domain"/>
    <property type="match status" value="1"/>
</dbReference>
<dbReference type="Pfam" id="PF13561">
    <property type="entry name" value="adh_short_C2"/>
    <property type="match status" value="1"/>
</dbReference>
<dbReference type="PRINTS" id="PR00081">
    <property type="entry name" value="GDHRDH"/>
</dbReference>
<dbReference type="AlphaFoldDB" id="A0A095YBG8"/>
<organism evidence="3 4">
    <name type="scientific">Pseudoglutamicibacter albus DNF00011</name>
    <dbReference type="NCBI Taxonomy" id="1401063"/>
    <lineage>
        <taxon>Bacteria</taxon>
        <taxon>Bacillati</taxon>
        <taxon>Actinomycetota</taxon>
        <taxon>Actinomycetes</taxon>
        <taxon>Micrococcales</taxon>
        <taxon>Micrococcaceae</taxon>
        <taxon>Pseudoglutamicibacter</taxon>
    </lineage>
</organism>
<dbReference type="GO" id="GO:0016616">
    <property type="term" value="F:oxidoreductase activity, acting on the CH-OH group of donors, NAD or NADP as acceptor"/>
    <property type="evidence" value="ECO:0007669"/>
    <property type="project" value="TreeGrafter"/>
</dbReference>
<name>A0A095YBG8_9MICC</name>
<dbReference type="RefSeq" id="WP_035757497.1">
    <property type="nucleotide sequence ID" value="NZ_JRNH01000031.1"/>
</dbReference>
<evidence type="ECO:0000256" key="1">
    <source>
        <dbReference type="ARBA" id="ARBA00006484"/>
    </source>
</evidence>
<evidence type="ECO:0000256" key="2">
    <source>
        <dbReference type="ARBA" id="ARBA00023002"/>
    </source>
</evidence>
<evidence type="ECO:0000313" key="3">
    <source>
        <dbReference type="EMBL" id="KGF19583.1"/>
    </source>
</evidence>
<reference evidence="3 4" key="1">
    <citation type="submission" date="2014-07" db="EMBL/GenBank/DDBJ databases">
        <authorList>
            <person name="McCorrison J."/>
            <person name="Sanka R."/>
            <person name="Torralba M."/>
            <person name="Gillis M."/>
            <person name="Haft D.H."/>
            <person name="Methe B."/>
            <person name="Sutton G."/>
            <person name="Nelson K.E."/>
        </authorList>
    </citation>
    <scope>NUCLEOTIDE SEQUENCE [LARGE SCALE GENOMIC DNA]</scope>
    <source>
        <strain evidence="3 4">DNF00011</strain>
    </source>
</reference>
<dbReference type="InterPro" id="IPR036291">
    <property type="entry name" value="NAD(P)-bd_dom_sf"/>
</dbReference>
<comment type="similarity">
    <text evidence="1">Belongs to the short-chain dehydrogenases/reductases (SDR) family.</text>
</comment>
<evidence type="ECO:0008006" key="5">
    <source>
        <dbReference type="Google" id="ProtNLM"/>
    </source>
</evidence>
<dbReference type="Proteomes" id="UP000053528">
    <property type="component" value="Unassembled WGS sequence"/>
</dbReference>
<dbReference type="PANTHER" id="PTHR42760">
    <property type="entry name" value="SHORT-CHAIN DEHYDROGENASES/REDUCTASES FAMILY MEMBER"/>
    <property type="match status" value="1"/>
</dbReference>
<dbReference type="SUPFAM" id="SSF51735">
    <property type="entry name" value="NAD(P)-binding Rossmann-fold domains"/>
    <property type="match status" value="1"/>
</dbReference>
<dbReference type="NCBIfam" id="NF009386">
    <property type="entry name" value="PRK12745.1"/>
    <property type="match status" value="1"/>
</dbReference>
<comment type="caution">
    <text evidence="3">The sequence shown here is derived from an EMBL/GenBank/DDBJ whole genome shotgun (WGS) entry which is preliminary data.</text>
</comment>
<sequence>MEETVRPVAVVTGGKQGLGLGAAKGLAARGFDLAILDLPEAGPGTDACLTELEALGVTARYYQLDISDLDRHHEVVEKIWRDFGRLDCLHNNAGIAARPLTDILELSSEAFDKAVNINLRGTFFLSQVVANRMLEDDARFSDGIYRSIIIVSSIAAELVSPDRSQYNITKAGLSMLAKVLAYRLGPEGVAVHEIRPGFMKTAMTASAGSPEIDAAIAEGRVPLSRWGTSEDIGTVVGTLASGDLPYMTGLPLWIAGGLNVVKAT</sequence>
<accession>A0A095YBG8</accession>
<proteinExistence type="inferred from homology"/>
<dbReference type="InterPro" id="IPR002347">
    <property type="entry name" value="SDR_fam"/>
</dbReference>